<accession>A0A6L7ESX9</accession>
<dbReference type="GO" id="GO:0003677">
    <property type="term" value="F:DNA binding"/>
    <property type="evidence" value="ECO:0007669"/>
    <property type="project" value="UniProtKB-KW"/>
</dbReference>
<dbReference type="InterPro" id="IPR039425">
    <property type="entry name" value="RNA_pol_sigma-70-like"/>
</dbReference>
<dbReference type="SUPFAM" id="SSF88946">
    <property type="entry name" value="Sigma2 domain of RNA polymerase sigma factors"/>
    <property type="match status" value="1"/>
</dbReference>
<comment type="similarity">
    <text evidence="1">Belongs to the sigma-70 factor family. ECF subfamily.</text>
</comment>
<dbReference type="InterPro" id="IPR036388">
    <property type="entry name" value="WH-like_DNA-bd_sf"/>
</dbReference>
<dbReference type="InterPro" id="IPR013325">
    <property type="entry name" value="RNA_pol_sigma_r2"/>
</dbReference>
<dbReference type="PANTHER" id="PTHR43133">
    <property type="entry name" value="RNA POLYMERASE ECF-TYPE SIGMA FACTO"/>
    <property type="match status" value="1"/>
</dbReference>
<evidence type="ECO:0000256" key="1">
    <source>
        <dbReference type="ARBA" id="ARBA00010641"/>
    </source>
</evidence>
<proteinExistence type="inferred from homology"/>
<reference evidence="7 8" key="1">
    <citation type="submission" date="2019-12" db="EMBL/GenBank/DDBJ databases">
        <authorList>
            <person name="Kun Z."/>
        </authorList>
    </citation>
    <scope>NUCLEOTIDE SEQUENCE [LARGE SCALE GENOMIC DNA]</scope>
    <source>
        <strain evidence="7 8">YIM 123512</strain>
    </source>
</reference>
<dbReference type="Pfam" id="PF08281">
    <property type="entry name" value="Sigma70_r4_2"/>
    <property type="match status" value="1"/>
</dbReference>
<protein>
    <submittedName>
        <fullName evidence="7">Sigma-70 family RNA polymerase sigma factor</fullName>
    </submittedName>
</protein>
<dbReference type="RefSeq" id="WP_160878323.1">
    <property type="nucleotide sequence ID" value="NZ_WUEK01000007.1"/>
</dbReference>
<comment type="caution">
    <text evidence="7">The sequence shown here is derived from an EMBL/GenBank/DDBJ whole genome shotgun (WGS) entry which is preliminary data.</text>
</comment>
<keyword evidence="5" id="KW-0804">Transcription</keyword>
<name>A0A6L7ESX9_9ACTN</name>
<dbReference type="AlphaFoldDB" id="A0A6L7ESX9"/>
<keyword evidence="4" id="KW-0238">DNA-binding</keyword>
<evidence type="ECO:0000256" key="3">
    <source>
        <dbReference type="ARBA" id="ARBA00023082"/>
    </source>
</evidence>
<keyword evidence="3" id="KW-0731">Sigma factor</keyword>
<evidence type="ECO:0000259" key="6">
    <source>
        <dbReference type="Pfam" id="PF08281"/>
    </source>
</evidence>
<evidence type="ECO:0000256" key="2">
    <source>
        <dbReference type="ARBA" id="ARBA00023015"/>
    </source>
</evidence>
<feature type="domain" description="RNA polymerase sigma factor 70 region 4 type 2" evidence="6">
    <location>
        <begin position="108"/>
        <end position="156"/>
    </location>
</feature>
<dbReference type="NCBIfam" id="TIGR02937">
    <property type="entry name" value="sigma70-ECF"/>
    <property type="match status" value="1"/>
</dbReference>
<organism evidence="7 8">
    <name type="scientific">Nocardioides flavescens</name>
    <dbReference type="NCBI Taxonomy" id="2691959"/>
    <lineage>
        <taxon>Bacteria</taxon>
        <taxon>Bacillati</taxon>
        <taxon>Actinomycetota</taxon>
        <taxon>Actinomycetes</taxon>
        <taxon>Propionibacteriales</taxon>
        <taxon>Nocardioidaceae</taxon>
        <taxon>Nocardioides</taxon>
    </lineage>
</organism>
<evidence type="ECO:0000256" key="4">
    <source>
        <dbReference type="ARBA" id="ARBA00023125"/>
    </source>
</evidence>
<dbReference type="GO" id="GO:0006352">
    <property type="term" value="P:DNA-templated transcription initiation"/>
    <property type="evidence" value="ECO:0007669"/>
    <property type="project" value="InterPro"/>
</dbReference>
<dbReference type="Gene3D" id="1.10.1740.10">
    <property type="match status" value="1"/>
</dbReference>
<dbReference type="Proteomes" id="UP000473325">
    <property type="component" value="Unassembled WGS sequence"/>
</dbReference>
<evidence type="ECO:0000256" key="5">
    <source>
        <dbReference type="ARBA" id="ARBA00023163"/>
    </source>
</evidence>
<gene>
    <name evidence="7" type="ORF">GRQ65_12575</name>
</gene>
<dbReference type="Gene3D" id="1.10.10.10">
    <property type="entry name" value="Winged helix-like DNA-binding domain superfamily/Winged helix DNA-binding domain"/>
    <property type="match status" value="1"/>
</dbReference>
<dbReference type="GO" id="GO:0016987">
    <property type="term" value="F:sigma factor activity"/>
    <property type="evidence" value="ECO:0007669"/>
    <property type="project" value="UniProtKB-KW"/>
</dbReference>
<dbReference type="SUPFAM" id="SSF88659">
    <property type="entry name" value="Sigma3 and sigma4 domains of RNA polymerase sigma factors"/>
    <property type="match status" value="1"/>
</dbReference>
<dbReference type="InterPro" id="IPR014284">
    <property type="entry name" value="RNA_pol_sigma-70_dom"/>
</dbReference>
<dbReference type="InterPro" id="IPR013249">
    <property type="entry name" value="RNA_pol_sigma70_r4_t2"/>
</dbReference>
<evidence type="ECO:0000313" key="7">
    <source>
        <dbReference type="EMBL" id="MXG90383.1"/>
    </source>
</evidence>
<sequence length="179" mass="20094">MPATDAERRERFEALAAEVVEPVRRYLVRRTDPDTAEDVLADTLLVCWRRLDEVPEPSLPWVYGVAKNSLANAQRGERRQRRVTARIAVVDPPPEATREADEPDPRVSLALAALRKEEAELLRLWAFEQLGPSEIAQALEITPNAASIRLHRARQKFVDEMRKIDAAGGHGQVEGGSDR</sequence>
<keyword evidence="2" id="KW-0805">Transcription regulation</keyword>
<dbReference type="EMBL" id="WUEK01000007">
    <property type="protein sequence ID" value="MXG90383.1"/>
    <property type="molecule type" value="Genomic_DNA"/>
</dbReference>
<dbReference type="PANTHER" id="PTHR43133:SF8">
    <property type="entry name" value="RNA POLYMERASE SIGMA FACTOR HI_1459-RELATED"/>
    <property type="match status" value="1"/>
</dbReference>
<keyword evidence="8" id="KW-1185">Reference proteome</keyword>
<evidence type="ECO:0000313" key="8">
    <source>
        <dbReference type="Proteomes" id="UP000473325"/>
    </source>
</evidence>
<dbReference type="InterPro" id="IPR013324">
    <property type="entry name" value="RNA_pol_sigma_r3/r4-like"/>
</dbReference>